<sequence length="27" mass="3088">MKNYVKRFVVIWIVLAIAWVIGKIVAG</sequence>
<protein>
    <submittedName>
        <fullName evidence="2">Uncharacterized protein</fullName>
    </submittedName>
</protein>
<reference evidence="2" key="1">
    <citation type="submission" date="2018-05" db="EMBL/GenBank/DDBJ databases">
        <authorList>
            <person name="Lanie J.A."/>
            <person name="Ng W.-L."/>
            <person name="Kazmierczak K.M."/>
            <person name="Andrzejewski T.M."/>
            <person name="Davidsen T.M."/>
            <person name="Wayne K.J."/>
            <person name="Tettelin H."/>
            <person name="Glass J.I."/>
            <person name="Rusch D."/>
            <person name="Podicherti R."/>
            <person name="Tsui H.-C.T."/>
            <person name="Winkler M.E."/>
        </authorList>
    </citation>
    <scope>NUCLEOTIDE SEQUENCE</scope>
</reference>
<keyword evidence="1" id="KW-0472">Membrane</keyword>
<gene>
    <name evidence="2" type="ORF">METZ01_LOCUS181235</name>
</gene>
<keyword evidence="1" id="KW-1133">Transmembrane helix</keyword>
<dbReference type="EMBL" id="UINC01035646">
    <property type="protein sequence ID" value="SVB28381.1"/>
    <property type="molecule type" value="Genomic_DNA"/>
</dbReference>
<accession>A0A382CS29</accession>
<name>A0A382CS29_9ZZZZ</name>
<organism evidence="2">
    <name type="scientific">marine metagenome</name>
    <dbReference type="NCBI Taxonomy" id="408172"/>
    <lineage>
        <taxon>unclassified sequences</taxon>
        <taxon>metagenomes</taxon>
        <taxon>ecological metagenomes</taxon>
    </lineage>
</organism>
<evidence type="ECO:0000313" key="2">
    <source>
        <dbReference type="EMBL" id="SVB28381.1"/>
    </source>
</evidence>
<proteinExistence type="predicted"/>
<keyword evidence="1" id="KW-0812">Transmembrane</keyword>
<dbReference type="AlphaFoldDB" id="A0A382CS29"/>
<evidence type="ECO:0000256" key="1">
    <source>
        <dbReference type="SAM" id="Phobius"/>
    </source>
</evidence>
<feature type="transmembrane region" description="Helical" evidence="1">
    <location>
        <begin position="7"/>
        <end position="26"/>
    </location>
</feature>